<protein>
    <submittedName>
        <fullName evidence="1">Tautomerase family protein</fullName>
    </submittedName>
</protein>
<name>A0ABV8Q4K4_9MICO</name>
<dbReference type="Pfam" id="PF14552">
    <property type="entry name" value="Tautomerase_2"/>
    <property type="match status" value="1"/>
</dbReference>
<dbReference type="Gene3D" id="3.30.429.10">
    <property type="entry name" value="Macrophage Migration Inhibitory Factor"/>
    <property type="match status" value="1"/>
</dbReference>
<accession>A0ABV8Q4K4</accession>
<organism evidence="1 2">
    <name type="scientific">Gryllotalpicola reticulitermitis</name>
    <dbReference type="NCBI Taxonomy" id="1184153"/>
    <lineage>
        <taxon>Bacteria</taxon>
        <taxon>Bacillati</taxon>
        <taxon>Actinomycetota</taxon>
        <taxon>Actinomycetes</taxon>
        <taxon>Micrococcales</taxon>
        <taxon>Microbacteriaceae</taxon>
        <taxon>Gryllotalpicola</taxon>
    </lineage>
</organism>
<dbReference type="Proteomes" id="UP001595900">
    <property type="component" value="Unassembled WGS sequence"/>
</dbReference>
<sequence length="115" mass="13045">MPFIQIDLDEDAYGDLREKLSQSIHDAQIEALDIPADDLFQVHRPHAPGEVRLGGASGGHPMVIRITMVHRYPMATKRGLYSAIERRVHDLGVQPEDLRIVILENGYEDWYAGRL</sequence>
<evidence type="ECO:0000313" key="1">
    <source>
        <dbReference type="EMBL" id="MFC4243241.1"/>
    </source>
</evidence>
<keyword evidence="2" id="KW-1185">Reference proteome</keyword>
<dbReference type="SUPFAM" id="SSF55331">
    <property type="entry name" value="Tautomerase/MIF"/>
    <property type="match status" value="1"/>
</dbReference>
<dbReference type="PANTHER" id="PTHR38460">
    <property type="entry name" value="TAUTOMERASE YOLI-RELATED"/>
    <property type="match status" value="1"/>
</dbReference>
<reference evidence="2" key="1">
    <citation type="journal article" date="2019" name="Int. J. Syst. Evol. Microbiol.">
        <title>The Global Catalogue of Microorganisms (GCM) 10K type strain sequencing project: providing services to taxonomists for standard genome sequencing and annotation.</title>
        <authorList>
            <consortium name="The Broad Institute Genomics Platform"/>
            <consortium name="The Broad Institute Genome Sequencing Center for Infectious Disease"/>
            <person name="Wu L."/>
            <person name="Ma J."/>
        </authorList>
    </citation>
    <scope>NUCLEOTIDE SEQUENCE [LARGE SCALE GENOMIC DNA]</scope>
    <source>
        <strain evidence="2">CGMCC 1.10363</strain>
    </source>
</reference>
<dbReference type="InterPro" id="IPR014347">
    <property type="entry name" value="Tautomerase/MIF_sf"/>
</dbReference>
<comment type="caution">
    <text evidence="1">The sequence shown here is derived from an EMBL/GenBank/DDBJ whole genome shotgun (WGS) entry which is preliminary data.</text>
</comment>
<dbReference type="EMBL" id="JBHSCN010000005">
    <property type="protein sequence ID" value="MFC4243241.1"/>
    <property type="molecule type" value="Genomic_DNA"/>
</dbReference>
<gene>
    <name evidence="1" type="ORF">ACFOYW_07630</name>
</gene>
<dbReference type="PANTHER" id="PTHR38460:SF1">
    <property type="entry name" value="TAUTOMERASE YOLI-RELATED"/>
    <property type="match status" value="1"/>
</dbReference>
<proteinExistence type="predicted"/>
<evidence type="ECO:0000313" key="2">
    <source>
        <dbReference type="Proteomes" id="UP001595900"/>
    </source>
</evidence>
<dbReference type="InterPro" id="IPR037479">
    <property type="entry name" value="Tauto_MSAD"/>
</dbReference>